<evidence type="ECO:0000313" key="2">
    <source>
        <dbReference type="EMBL" id="EFE68729.2"/>
    </source>
</evidence>
<proteinExistence type="predicted"/>
<feature type="compositionally biased region" description="Basic and acidic residues" evidence="1">
    <location>
        <begin position="29"/>
        <end position="40"/>
    </location>
</feature>
<evidence type="ECO:0000256" key="1">
    <source>
        <dbReference type="SAM" id="MobiDB-lite"/>
    </source>
</evidence>
<protein>
    <submittedName>
        <fullName evidence="2">Predicted protein</fullName>
    </submittedName>
</protein>
<name>D5ZUQ1_STRV1</name>
<sequence length="40" mass="4583">MTHVTGAGERECPRRAGRLPVRHGFHARAHTDRYLPEESQ</sequence>
<reference evidence="3" key="1">
    <citation type="submission" date="2008-12" db="EMBL/GenBank/DDBJ databases">
        <title>Annotation of Streptomyces ghanaensis ATCC 14672.</title>
        <authorList>
            <consortium name="The Broad Institute Genome Sequencing Platform"/>
            <consortium name="Broad Institute Microbial Sequencing Center"/>
            <person name="Fischbach M."/>
            <person name="Ward D."/>
            <person name="Young S."/>
            <person name="Kodira C.D."/>
            <person name="Zeng Q."/>
            <person name="Koehrsen M."/>
            <person name="Godfrey P."/>
            <person name="Alvarado L."/>
            <person name="Berlin A.M."/>
            <person name="Borenstein D."/>
            <person name="Chen Z."/>
            <person name="Engels R."/>
            <person name="Freedman E."/>
            <person name="Gellesch M."/>
            <person name="Goldberg J."/>
            <person name="Griggs A."/>
            <person name="Gujja S."/>
            <person name="Heiman D.I."/>
            <person name="Hepburn T.A."/>
            <person name="Howarth C."/>
            <person name="Jen D."/>
            <person name="Larson L."/>
            <person name="Lewis B."/>
            <person name="Mehta T."/>
            <person name="Park D."/>
            <person name="Pearson M."/>
            <person name="Roberts A."/>
            <person name="Saif S."/>
            <person name="Shea T.D."/>
            <person name="Shenoy N."/>
            <person name="Sisk P."/>
            <person name="Stolte C."/>
            <person name="Sykes S.N."/>
            <person name="Walk T."/>
            <person name="White J."/>
            <person name="Yandava C."/>
            <person name="Straight P."/>
            <person name="Clardy J."/>
            <person name="Hung D."/>
            <person name="Kolter R."/>
            <person name="Mekalanos J."/>
            <person name="Walker S."/>
            <person name="Walsh C.T."/>
            <person name="Wieland B.L.C."/>
            <person name="Ilzarbe M."/>
            <person name="Galagan J."/>
            <person name="Nusbaum C."/>
            <person name="Birren B."/>
        </authorList>
    </citation>
    <scope>NUCLEOTIDE SEQUENCE [LARGE SCALE GENOMIC DNA]</scope>
    <source>
        <strain evidence="3">ATCC 14672 / DSM 40746 / JCM 4963 / KCTC 9882 / NRRL B-12104 / FH 1290</strain>
    </source>
</reference>
<gene>
    <name evidence="2" type="ORF">SSFG_03973</name>
</gene>
<organism evidence="2 3">
    <name type="scientific">Streptomyces viridosporus (strain ATCC 14672 / DSM 40746 / JCM 4963 / KCTC 9882 / NRRL B-12104 / FH 1290)</name>
    <name type="common">Streptomyces ghanaensis</name>
    <dbReference type="NCBI Taxonomy" id="566461"/>
    <lineage>
        <taxon>Bacteria</taxon>
        <taxon>Bacillati</taxon>
        <taxon>Actinomycetota</taxon>
        <taxon>Actinomycetes</taxon>
        <taxon>Kitasatosporales</taxon>
        <taxon>Streptomycetaceae</taxon>
        <taxon>Streptomyces</taxon>
    </lineage>
</organism>
<feature type="compositionally biased region" description="Basic residues" evidence="1">
    <location>
        <begin position="15"/>
        <end position="28"/>
    </location>
</feature>
<dbReference type="EMBL" id="DS999641">
    <property type="protein sequence ID" value="EFE68729.2"/>
    <property type="molecule type" value="Genomic_DNA"/>
</dbReference>
<dbReference type="AlphaFoldDB" id="D5ZUQ1"/>
<feature type="region of interest" description="Disordered" evidence="1">
    <location>
        <begin position="1"/>
        <end position="40"/>
    </location>
</feature>
<evidence type="ECO:0000313" key="3">
    <source>
        <dbReference type="Proteomes" id="UP000003824"/>
    </source>
</evidence>
<dbReference type="Proteomes" id="UP000003824">
    <property type="component" value="Unassembled WGS sequence"/>
</dbReference>
<accession>D5ZUQ1</accession>